<dbReference type="InterPro" id="IPR036271">
    <property type="entry name" value="Tet_transcr_reg_TetR-rel_C_sf"/>
</dbReference>
<dbReference type="Pfam" id="PF02909">
    <property type="entry name" value="TetR_C_1"/>
    <property type="match status" value="1"/>
</dbReference>
<evidence type="ECO:0000313" key="6">
    <source>
        <dbReference type="EMBL" id="EID52069.1"/>
    </source>
</evidence>
<proteinExistence type="predicted"/>
<evidence type="ECO:0000313" key="7">
    <source>
        <dbReference type="Proteomes" id="UP000004863"/>
    </source>
</evidence>
<comment type="caution">
    <text evidence="6">The sequence shown here is derived from an EMBL/GenBank/DDBJ whole genome shotgun (WGS) entry which is preliminary data.</text>
</comment>
<feature type="domain" description="HTH tetR-type" evidence="5">
    <location>
        <begin position="48"/>
        <end position="106"/>
    </location>
</feature>
<evidence type="ECO:0000259" key="5">
    <source>
        <dbReference type="PROSITE" id="PS50977"/>
    </source>
</evidence>
<dbReference type="SUPFAM" id="SSF46689">
    <property type="entry name" value="Homeodomain-like"/>
    <property type="match status" value="1"/>
</dbReference>
<protein>
    <submittedName>
        <fullName evidence="6">Transcriptional regulator, TetR family</fullName>
    </submittedName>
</protein>
<dbReference type="PATRIC" id="fig|1125724.3.peg.241"/>
<dbReference type="Pfam" id="PF00440">
    <property type="entry name" value="TetR_N"/>
    <property type="match status" value="1"/>
</dbReference>
<accession>I0UW16</accession>
<keyword evidence="3" id="KW-0804">Transcription</keyword>
<evidence type="ECO:0000256" key="1">
    <source>
        <dbReference type="ARBA" id="ARBA00023015"/>
    </source>
</evidence>
<gene>
    <name evidence="6" type="ORF">HMPREF1324_0838</name>
</gene>
<dbReference type="Gene3D" id="1.10.357.10">
    <property type="entry name" value="Tetracycline Repressor, domain 2"/>
    <property type="match status" value="1"/>
</dbReference>
<name>I0UW16_9MICC</name>
<dbReference type="InterPro" id="IPR004111">
    <property type="entry name" value="Repressor_TetR_C"/>
</dbReference>
<evidence type="ECO:0000256" key="4">
    <source>
        <dbReference type="PROSITE-ProRule" id="PRU00335"/>
    </source>
</evidence>
<evidence type="ECO:0000256" key="3">
    <source>
        <dbReference type="ARBA" id="ARBA00023163"/>
    </source>
</evidence>
<evidence type="ECO:0000256" key="2">
    <source>
        <dbReference type="ARBA" id="ARBA00023125"/>
    </source>
</evidence>
<dbReference type="GO" id="GO:0045892">
    <property type="term" value="P:negative regulation of DNA-templated transcription"/>
    <property type="evidence" value="ECO:0007669"/>
    <property type="project" value="InterPro"/>
</dbReference>
<sequence>MGRKICGFYLCVSVIGRVFEIKIYSERYVGCSVSFSSSRRVGRPSSTVLSASKIARQARRLLARDGNFTMGALARELRVAPSSLYNHFQSRDEVLGAVSDAVVSEIRVDSLREAIVVLAERELTVQAKTELWVSAFGAWGVSYRDAFSESAELVAALALTPVGWAPQTLRMYELVLEALAAFGCPQERALSVVEALEAFLLGAALDANAPDHVFDPAVAGGDYPRLQEAYRMLRGGAVAPAEDAFAVGLEAMLYGLARRVIS</sequence>
<reference evidence="6" key="1">
    <citation type="submission" date="2012-03" db="EMBL/GenBank/DDBJ databases">
        <authorList>
            <person name="Durkin A.S."/>
            <person name="McCorrison J."/>
            <person name="Torralba M."/>
            <person name="Gillis M."/>
            <person name="Methe B."/>
            <person name="Sutton G."/>
            <person name="Nelson K.E."/>
        </authorList>
    </citation>
    <scope>NUCLEOTIDE SEQUENCE [LARGE SCALE GENOMIC DNA]</scope>
    <source>
        <strain evidence="6">F0474</strain>
    </source>
</reference>
<keyword evidence="7" id="KW-1185">Reference proteome</keyword>
<dbReference type="GO" id="GO:0003677">
    <property type="term" value="F:DNA binding"/>
    <property type="evidence" value="ECO:0007669"/>
    <property type="project" value="UniProtKB-UniRule"/>
</dbReference>
<dbReference type="AlphaFoldDB" id="I0UW16"/>
<feature type="DNA-binding region" description="H-T-H motif" evidence="4">
    <location>
        <begin position="69"/>
        <end position="88"/>
    </location>
</feature>
<dbReference type="InterPro" id="IPR009057">
    <property type="entry name" value="Homeodomain-like_sf"/>
</dbReference>
<organism evidence="6 7">
    <name type="scientific">Rothia aeria F0474</name>
    <dbReference type="NCBI Taxonomy" id="1125724"/>
    <lineage>
        <taxon>Bacteria</taxon>
        <taxon>Bacillati</taxon>
        <taxon>Actinomycetota</taxon>
        <taxon>Actinomycetes</taxon>
        <taxon>Micrococcales</taxon>
        <taxon>Micrococcaceae</taxon>
        <taxon>Rothia</taxon>
    </lineage>
</organism>
<dbReference type="Proteomes" id="UP000004863">
    <property type="component" value="Unassembled WGS sequence"/>
</dbReference>
<dbReference type="EMBL" id="AJJQ01000004">
    <property type="protein sequence ID" value="EID52069.1"/>
    <property type="molecule type" value="Genomic_DNA"/>
</dbReference>
<keyword evidence="1" id="KW-0805">Transcription regulation</keyword>
<dbReference type="SUPFAM" id="SSF48498">
    <property type="entry name" value="Tetracyclin repressor-like, C-terminal domain"/>
    <property type="match status" value="1"/>
</dbReference>
<dbReference type="PROSITE" id="PS50977">
    <property type="entry name" value="HTH_TETR_2"/>
    <property type="match status" value="1"/>
</dbReference>
<keyword evidence="2 4" id="KW-0238">DNA-binding</keyword>
<dbReference type="InterPro" id="IPR001647">
    <property type="entry name" value="HTH_TetR"/>
</dbReference>